<evidence type="ECO:0000313" key="1">
    <source>
        <dbReference type="EMBL" id="MCY1079297.1"/>
    </source>
</evidence>
<evidence type="ECO:0000313" key="2">
    <source>
        <dbReference type="Proteomes" id="UP001207654"/>
    </source>
</evidence>
<reference evidence="1 2" key="1">
    <citation type="submission" date="2022-11" db="EMBL/GenBank/DDBJ databases">
        <title>Minimal conservation of predation-associated metabolite biosynthetic gene clusters underscores biosynthetic potential of Myxococcota including descriptions for ten novel species: Archangium lansinium sp. nov., Myxococcus landrumus sp. nov., Nannocystis bai.</title>
        <authorList>
            <person name="Ahearne A."/>
            <person name="Stevens C."/>
            <person name="Phillips K."/>
        </authorList>
    </citation>
    <scope>NUCLEOTIDE SEQUENCE [LARGE SCALE GENOMIC DNA]</scope>
    <source>
        <strain evidence="1 2">MIWBW</strain>
    </source>
</reference>
<name>A0ABT4AEF1_9BACT</name>
<dbReference type="RefSeq" id="WP_267538027.1">
    <property type="nucleotide sequence ID" value="NZ_JAPNKA010000001.1"/>
</dbReference>
<protein>
    <submittedName>
        <fullName evidence="1">Uncharacterized protein</fullName>
    </submittedName>
</protein>
<keyword evidence="2" id="KW-1185">Reference proteome</keyword>
<proteinExistence type="predicted"/>
<accession>A0ABT4AEF1</accession>
<dbReference type="EMBL" id="JAPNKA010000001">
    <property type="protein sequence ID" value="MCY1079297.1"/>
    <property type="molecule type" value="Genomic_DNA"/>
</dbReference>
<comment type="caution">
    <text evidence="1">The sequence shown here is derived from an EMBL/GenBank/DDBJ whole genome shotgun (WGS) entry which is preliminary data.</text>
</comment>
<organism evidence="1 2">
    <name type="scientific">Archangium lansingense</name>
    <dbReference type="NCBI Taxonomy" id="2995310"/>
    <lineage>
        <taxon>Bacteria</taxon>
        <taxon>Pseudomonadati</taxon>
        <taxon>Myxococcota</taxon>
        <taxon>Myxococcia</taxon>
        <taxon>Myxococcales</taxon>
        <taxon>Cystobacterineae</taxon>
        <taxon>Archangiaceae</taxon>
        <taxon>Archangium</taxon>
    </lineage>
</organism>
<dbReference type="Proteomes" id="UP001207654">
    <property type="component" value="Unassembled WGS sequence"/>
</dbReference>
<gene>
    <name evidence="1" type="ORF">OV287_33045</name>
</gene>
<sequence>MSEERGLVLRGTISTPWGLPPLFDITERLLRPERGVALHAEQLHGLQRKTKPRLA</sequence>